<name>A0A7C2K0Z9_9PLAN</name>
<evidence type="ECO:0008006" key="2">
    <source>
        <dbReference type="Google" id="ProtNLM"/>
    </source>
</evidence>
<gene>
    <name evidence="1" type="ORF">ENQ76_09660</name>
</gene>
<accession>A0A7C2K0Z9</accession>
<sequence length="243" mass="26700">MFRDSIARGIDKSGGISHLLCGKLEVLAGCAWYLRHDVGQYRSYLAEIGPLMISICDRDAVGAITAGSLLSSHSYREMMHMLAGGDLASAREFAAKMGYRREYDEKHSHPFGIAFGQGIRHVVLQQPAEARPFLEEADRMCGTKKGFWTHGYTHILQACLDGDLAMANRALREIVDGHPRELKRGGMFEDDLIHLCLCHWGVAVANLARGIYDLPVDAIPPLIPAELLIQPASASSLSQTNNV</sequence>
<reference evidence="1" key="1">
    <citation type="journal article" date="2020" name="mSystems">
        <title>Genome- and Community-Level Interaction Insights into Carbon Utilization and Element Cycling Functions of Hydrothermarchaeota in Hydrothermal Sediment.</title>
        <authorList>
            <person name="Zhou Z."/>
            <person name="Liu Y."/>
            <person name="Xu W."/>
            <person name="Pan J."/>
            <person name="Luo Z.H."/>
            <person name="Li M."/>
        </authorList>
    </citation>
    <scope>NUCLEOTIDE SEQUENCE [LARGE SCALE GENOMIC DNA]</scope>
    <source>
        <strain evidence="1">SpSt-339</strain>
    </source>
</reference>
<dbReference type="EMBL" id="DSOK01000273">
    <property type="protein sequence ID" value="HEN15718.1"/>
    <property type="molecule type" value="Genomic_DNA"/>
</dbReference>
<dbReference type="AlphaFoldDB" id="A0A7C2K0Z9"/>
<proteinExistence type="predicted"/>
<comment type="caution">
    <text evidence="1">The sequence shown here is derived from an EMBL/GenBank/DDBJ whole genome shotgun (WGS) entry which is preliminary data.</text>
</comment>
<organism evidence="1">
    <name type="scientific">Schlesneria paludicola</name>
    <dbReference type="NCBI Taxonomy" id="360056"/>
    <lineage>
        <taxon>Bacteria</taxon>
        <taxon>Pseudomonadati</taxon>
        <taxon>Planctomycetota</taxon>
        <taxon>Planctomycetia</taxon>
        <taxon>Planctomycetales</taxon>
        <taxon>Planctomycetaceae</taxon>
        <taxon>Schlesneria</taxon>
    </lineage>
</organism>
<protein>
    <recommendedName>
        <fullName evidence="2">Tetratricopeptide repeat protein</fullName>
    </recommendedName>
</protein>
<evidence type="ECO:0000313" key="1">
    <source>
        <dbReference type="EMBL" id="HEN15718.1"/>
    </source>
</evidence>